<evidence type="ECO:0000259" key="7">
    <source>
        <dbReference type="Pfam" id="PF08123"/>
    </source>
</evidence>
<dbReference type="Gene3D" id="3.40.50.150">
    <property type="entry name" value="Vaccinia Virus protein VP39"/>
    <property type="match status" value="1"/>
</dbReference>
<organism evidence="8 9">
    <name type="scientific">Prorocentrum cordatum</name>
    <dbReference type="NCBI Taxonomy" id="2364126"/>
    <lineage>
        <taxon>Eukaryota</taxon>
        <taxon>Sar</taxon>
        <taxon>Alveolata</taxon>
        <taxon>Dinophyceae</taxon>
        <taxon>Prorocentrales</taxon>
        <taxon>Prorocentraceae</taxon>
        <taxon>Prorocentrum</taxon>
    </lineage>
</organism>
<keyword evidence="9" id="KW-1185">Reference proteome</keyword>
<feature type="non-terminal residue" evidence="8">
    <location>
        <position position="258"/>
    </location>
</feature>
<evidence type="ECO:0000256" key="5">
    <source>
        <dbReference type="ARBA" id="ARBA00047770"/>
    </source>
</evidence>
<protein>
    <recommendedName>
        <fullName evidence="2">Histone-lysine N-methyltransferase, H3 lysine-79 specific</fullName>
        <ecNumber evidence="1">2.1.1.360</ecNumber>
    </recommendedName>
    <alternativeName>
        <fullName evidence="4">Histone H3-K79 methyltransferase</fullName>
    </alternativeName>
</protein>
<dbReference type="Pfam" id="PF08123">
    <property type="entry name" value="DOT1"/>
    <property type="match status" value="1"/>
</dbReference>
<dbReference type="SUPFAM" id="SSF53335">
    <property type="entry name" value="S-adenosyl-L-methionine-dependent methyltransferases"/>
    <property type="match status" value="1"/>
</dbReference>
<dbReference type="Proteomes" id="UP001189429">
    <property type="component" value="Unassembled WGS sequence"/>
</dbReference>
<feature type="region of interest" description="Disordered" evidence="6">
    <location>
        <begin position="234"/>
        <end position="258"/>
    </location>
</feature>
<evidence type="ECO:0000256" key="1">
    <source>
        <dbReference type="ARBA" id="ARBA00012190"/>
    </source>
</evidence>
<dbReference type="InterPro" id="IPR029063">
    <property type="entry name" value="SAM-dependent_MTases_sf"/>
</dbReference>
<reference evidence="8" key="1">
    <citation type="submission" date="2023-10" db="EMBL/GenBank/DDBJ databases">
        <authorList>
            <person name="Chen Y."/>
            <person name="Shah S."/>
            <person name="Dougan E. K."/>
            <person name="Thang M."/>
            <person name="Chan C."/>
        </authorList>
    </citation>
    <scope>NUCLEOTIDE SEQUENCE [LARGE SCALE GENOMIC DNA]</scope>
</reference>
<evidence type="ECO:0000256" key="2">
    <source>
        <dbReference type="ARBA" id="ARBA00020987"/>
    </source>
</evidence>
<dbReference type="EMBL" id="CAUYUJ010019182">
    <property type="protein sequence ID" value="CAK0889231.1"/>
    <property type="molecule type" value="Genomic_DNA"/>
</dbReference>
<keyword evidence="3" id="KW-0156">Chromatin regulator</keyword>
<dbReference type="PANTHER" id="PTHR21451">
    <property type="entry name" value="HISTONE H3 METHYLTRANSFERASE"/>
    <property type="match status" value="1"/>
</dbReference>
<feature type="domain" description="DOT1" evidence="7">
    <location>
        <begin position="60"/>
        <end position="129"/>
    </location>
</feature>
<dbReference type="InterPro" id="IPR030445">
    <property type="entry name" value="H3-K79_meTrfase"/>
</dbReference>
<dbReference type="EC" id="2.1.1.360" evidence="1"/>
<gene>
    <name evidence="8" type="ORF">PCOR1329_LOCUS69826</name>
</gene>
<evidence type="ECO:0000313" key="9">
    <source>
        <dbReference type="Proteomes" id="UP001189429"/>
    </source>
</evidence>
<sequence>MGSGGGKTRHPGKCGSRHGESCRICVWLFMCPWAPSKEARAIARAGTAGSAAEAAETSRPSTYGEVTPLGVRQIGRALGLDKLAGEPAVFMDLGSGVGKLVAQAYLEWPAVVRAVGVELSHTRAASARAAWGDLSASGDAAELRAAAAALGSGPRPPAPGEIVFLEGDLFEVDVSEATHIYLASLCFSDGMLSRVAGKLSAEAARLRAVASLRRFPGGLPGFEGNGSVEARMSWSQPRTPLATTAPFVPTPSAGKSGA</sequence>
<accession>A0ABN9WVP4</accession>
<comment type="catalytic activity">
    <reaction evidence="5">
        <text>L-lysyl(79)-[histone H3] + 3 S-adenosyl-L-methionine = N(6),N(6),N(6)-trimethyl-L-lysyl(79)-[histone H3] + 3 S-adenosyl-L-homocysteine + 3 H(+)</text>
        <dbReference type="Rhea" id="RHEA:60328"/>
        <dbReference type="Rhea" id="RHEA-COMP:15549"/>
        <dbReference type="Rhea" id="RHEA-COMP:15552"/>
        <dbReference type="ChEBI" id="CHEBI:15378"/>
        <dbReference type="ChEBI" id="CHEBI:29969"/>
        <dbReference type="ChEBI" id="CHEBI:57856"/>
        <dbReference type="ChEBI" id="CHEBI:59789"/>
        <dbReference type="ChEBI" id="CHEBI:61961"/>
        <dbReference type="EC" id="2.1.1.360"/>
    </reaction>
</comment>
<dbReference type="PANTHER" id="PTHR21451:SF19">
    <property type="entry name" value="ACTIVATED IN BLOCKED UNFOLDED PROTEIN RESPONSE"/>
    <property type="match status" value="1"/>
</dbReference>
<proteinExistence type="predicted"/>
<dbReference type="InterPro" id="IPR025789">
    <property type="entry name" value="DOT1_dom"/>
</dbReference>
<evidence type="ECO:0000313" key="8">
    <source>
        <dbReference type="EMBL" id="CAK0889231.1"/>
    </source>
</evidence>
<evidence type="ECO:0000256" key="4">
    <source>
        <dbReference type="ARBA" id="ARBA00029821"/>
    </source>
</evidence>
<evidence type="ECO:0000256" key="6">
    <source>
        <dbReference type="SAM" id="MobiDB-lite"/>
    </source>
</evidence>
<evidence type="ECO:0000256" key="3">
    <source>
        <dbReference type="ARBA" id="ARBA00022853"/>
    </source>
</evidence>
<comment type="caution">
    <text evidence="8">The sequence shown here is derived from an EMBL/GenBank/DDBJ whole genome shotgun (WGS) entry which is preliminary data.</text>
</comment>
<name>A0ABN9WVP4_9DINO</name>